<accession>A0AC35TNT6</accession>
<evidence type="ECO:0000313" key="1">
    <source>
        <dbReference type="Proteomes" id="UP000095286"/>
    </source>
</evidence>
<name>A0AC35TNT6_9BILA</name>
<sequence length="650" mass="71425">MVSNRLLSALLPQTISKLSTKLVGGKQFKSTIFKRNISTVETTRTAYKLRNTNWSDLKNIFALAKPYKGRIFLGISLLGVSSSIFLMAPRVLGKLIDQHDASKGAQMDKEDIGLKLATFFKENPLYLIGIFVIGAAAICARAYCMHTAGQLIINDLRTKVFGSVLKQDMKFFDKNRVGEIVSRLSTDALIVGYSVSMNLSDGARALITMLGSGSLMVYTSPELCKVVTIVIPLMVGTFYVFGKLQRKYTMQMQNAVAGANTVATERLANIKTVRMLVAEDKELAAYQAKIDDIWGISKKEGFAKGMMYGAFQFTGYVSLSTIVFYGSSLINQGLLTYGDLSSFMIYAILCASSMSNMSGFFTEVMKGLGASTRLFELYKSQPSIPLTGGLKIKDVEKKITFQNVNFCYPGRDPIFHDVTFSVDTGKVTAIVGGSGCGKSTIANLLLRLYDPTGGNIFVDNHDLKDLDPSYWRRHIGAVGQEPVLFSTTIRDNITYGAEVGREIKEADVIQAAQQSNSIDFISKFPQGYDTMVGEQNSSGVSGGERQRLSIARALYLKPNLMVLDECTSSLDAIAEYNVRMALEKLLEDKQKTVLIIAHRLSTIKNADKIVVLSLGRVAEMGSFNELISIKDGVFKSLVDKQAIGWTNEVF</sequence>
<reference evidence="2" key="1">
    <citation type="submission" date="2016-11" db="UniProtKB">
        <authorList>
            <consortium name="WormBaseParasite"/>
        </authorList>
    </citation>
    <scope>IDENTIFICATION</scope>
    <source>
        <strain evidence="2">KR3021</strain>
    </source>
</reference>
<dbReference type="WBParaSite" id="RSKR_0000251000.1">
    <property type="protein sequence ID" value="RSKR_0000251000.1"/>
    <property type="gene ID" value="RSKR_0000251000"/>
</dbReference>
<protein>
    <submittedName>
        <fullName evidence="2">ABC transmembrane type-1 domain-containing protein</fullName>
    </submittedName>
</protein>
<proteinExistence type="predicted"/>
<organism evidence="1 2">
    <name type="scientific">Rhabditophanes sp. KR3021</name>
    <dbReference type="NCBI Taxonomy" id="114890"/>
    <lineage>
        <taxon>Eukaryota</taxon>
        <taxon>Metazoa</taxon>
        <taxon>Ecdysozoa</taxon>
        <taxon>Nematoda</taxon>
        <taxon>Chromadorea</taxon>
        <taxon>Rhabditida</taxon>
        <taxon>Tylenchina</taxon>
        <taxon>Panagrolaimomorpha</taxon>
        <taxon>Strongyloidoidea</taxon>
        <taxon>Alloionematidae</taxon>
        <taxon>Rhabditophanes</taxon>
    </lineage>
</organism>
<dbReference type="Proteomes" id="UP000095286">
    <property type="component" value="Unplaced"/>
</dbReference>
<evidence type="ECO:0000313" key="2">
    <source>
        <dbReference type="WBParaSite" id="RSKR_0000251000.1"/>
    </source>
</evidence>